<dbReference type="InterPro" id="IPR050483">
    <property type="entry name" value="CoA-transferase_III_domain"/>
</dbReference>
<dbReference type="Pfam" id="PF02515">
    <property type="entry name" value="CoA_transf_3"/>
    <property type="match status" value="1"/>
</dbReference>
<evidence type="ECO:0000256" key="1">
    <source>
        <dbReference type="ARBA" id="ARBA00022679"/>
    </source>
</evidence>
<name>A0A5C4VN48_9ACTN</name>
<dbReference type="InterPro" id="IPR023606">
    <property type="entry name" value="CoA-Trfase_III_dom_1_sf"/>
</dbReference>
<evidence type="ECO:0000313" key="4">
    <source>
        <dbReference type="Proteomes" id="UP000312512"/>
    </source>
</evidence>
<dbReference type="PANTHER" id="PTHR48207:SF3">
    <property type="entry name" value="SUCCINATE--HYDROXYMETHYLGLUTARATE COA-TRANSFERASE"/>
    <property type="match status" value="1"/>
</dbReference>
<dbReference type="InterPro" id="IPR044855">
    <property type="entry name" value="CoA-Trfase_III_dom3_sf"/>
</dbReference>
<sequence length="428" mass="44012">MAESALPGPPAGPPAGPLTGPLTGRTVVDLTTALAGPYATLLLAGLGARVIKVENPLTGGDSSRNNSPYVGADGLTTVRREPDDMSVSMLLRGRNKRSVTLNLKHPRARDVLGGLVRVADVMVDNYSAGVTARLGIGHDWASALNPRIVCTSISGFGAQGGPGSGKAMDTIVQALSGVMMTAGAPGEPPVRFGLPAGDLVAPLYAVIGTLAAVIQADATGRGQHVDVSMLGALTSLVACEPFDAYERLGLPSRTGTTVPRLAPFGTFPAADGWFALCGPTDAFARGLFAAMDRPELAADPRFATRDARVAGADELHGMIAAWAADRPLAEILDLLARNGVPAAEVREPVAAVRDPLVLERGEVVPLEHPRHGRDAGLYGTGVPIRFSAAGAALDEPAPALGEHNAEVYGGLLGYSDDELKALADEGVI</sequence>
<dbReference type="Gene3D" id="3.30.1540.10">
    <property type="entry name" value="formyl-coa transferase, domain 3"/>
    <property type="match status" value="1"/>
</dbReference>
<organism evidence="3 4">
    <name type="scientific">Nonomuraea phyllanthi</name>
    <dbReference type="NCBI Taxonomy" id="2219224"/>
    <lineage>
        <taxon>Bacteria</taxon>
        <taxon>Bacillati</taxon>
        <taxon>Actinomycetota</taxon>
        <taxon>Actinomycetes</taxon>
        <taxon>Streptosporangiales</taxon>
        <taxon>Streptosporangiaceae</taxon>
        <taxon>Nonomuraea</taxon>
    </lineage>
</organism>
<feature type="compositionally biased region" description="Pro residues" evidence="2">
    <location>
        <begin position="7"/>
        <end position="16"/>
    </location>
</feature>
<dbReference type="Gene3D" id="3.40.50.10540">
    <property type="entry name" value="Crotonobetainyl-coa:carnitine coa-transferase, domain 1"/>
    <property type="match status" value="1"/>
</dbReference>
<dbReference type="InterPro" id="IPR003673">
    <property type="entry name" value="CoA-Trfase_fam_III"/>
</dbReference>
<comment type="caution">
    <text evidence="3">The sequence shown here is derived from an EMBL/GenBank/DDBJ whole genome shotgun (WGS) entry which is preliminary data.</text>
</comment>
<protein>
    <submittedName>
        <fullName evidence="3">CoA transferase</fullName>
    </submittedName>
</protein>
<accession>A0A5C4VN48</accession>
<dbReference type="RefSeq" id="WP_139635502.1">
    <property type="nucleotide sequence ID" value="NZ_VDLX02000019.1"/>
</dbReference>
<keyword evidence="1 3" id="KW-0808">Transferase</keyword>
<dbReference type="GO" id="GO:0008410">
    <property type="term" value="F:CoA-transferase activity"/>
    <property type="evidence" value="ECO:0007669"/>
    <property type="project" value="TreeGrafter"/>
</dbReference>
<dbReference type="PANTHER" id="PTHR48207">
    <property type="entry name" value="SUCCINATE--HYDROXYMETHYLGLUTARATE COA-TRANSFERASE"/>
    <property type="match status" value="1"/>
</dbReference>
<proteinExistence type="predicted"/>
<gene>
    <name evidence="3" type="ORF">FH608_039330</name>
</gene>
<feature type="region of interest" description="Disordered" evidence="2">
    <location>
        <begin position="1"/>
        <end position="20"/>
    </location>
</feature>
<dbReference type="AlphaFoldDB" id="A0A5C4VN48"/>
<evidence type="ECO:0000256" key="2">
    <source>
        <dbReference type="SAM" id="MobiDB-lite"/>
    </source>
</evidence>
<reference evidence="3 4" key="1">
    <citation type="submission" date="2019-10" db="EMBL/GenBank/DDBJ databases">
        <title>Nonomuraea sp. nov., isolated from Phyllanthus amarus.</title>
        <authorList>
            <person name="Klykleung N."/>
            <person name="Tanasupawat S."/>
        </authorList>
    </citation>
    <scope>NUCLEOTIDE SEQUENCE [LARGE SCALE GENOMIC DNA]</scope>
    <source>
        <strain evidence="3 4">PA1-10</strain>
    </source>
</reference>
<keyword evidence="4" id="KW-1185">Reference proteome</keyword>
<evidence type="ECO:0000313" key="3">
    <source>
        <dbReference type="EMBL" id="KAB8189640.1"/>
    </source>
</evidence>
<dbReference type="SUPFAM" id="SSF89796">
    <property type="entry name" value="CoA-transferase family III (CaiB/BaiF)"/>
    <property type="match status" value="1"/>
</dbReference>
<dbReference type="Proteomes" id="UP000312512">
    <property type="component" value="Unassembled WGS sequence"/>
</dbReference>
<dbReference type="OrthoDB" id="4251672at2"/>
<dbReference type="EMBL" id="VDLX02000019">
    <property type="protein sequence ID" value="KAB8189640.1"/>
    <property type="molecule type" value="Genomic_DNA"/>
</dbReference>